<evidence type="ECO:0000313" key="2">
    <source>
        <dbReference type="Proteomes" id="UP000050761"/>
    </source>
</evidence>
<dbReference type="EMBL" id="UZAH01025577">
    <property type="protein sequence ID" value="VDO66576.1"/>
    <property type="molecule type" value="Genomic_DNA"/>
</dbReference>
<protein>
    <submittedName>
        <fullName evidence="1 3">Uncharacterized protein</fullName>
    </submittedName>
</protein>
<dbReference type="AlphaFoldDB" id="A0A183FH08"/>
<evidence type="ECO:0000313" key="1">
    <source>
        <dbReference type="EMBL" id="VDO66576.1"/>
    </source>
</evidence>
<evidence type="ECO:0000313" key="3">
    <source>
        <dbReference type="WBParaSite" id="HPBE_0000600301-mRNA-1"/>
    </source>
</evidence>
<organism evidence="2 3">
    <name type="scientific">Heligmosomoides polygyrus</name>
    <name type="common">Parasitic roundworm</name>
    <dbReference type="NCBI Taxonomy" id="6339"/>
    <lineage>
        <taxon>Eukaryota</taxon>
        <taxon>Metazoa</taxon>
        <taxon>Ecdysozoa</taxon>
        <taxon>Nematoda</taxon>
        <taxon>Chromadorea</taxon>
        <taxon>Rhabditida</taxon>
        <taxon>Rhabditina</taxon>
        <taxon>Rhabditomorpha</taxon>
        <taxon>Strongyloidea</taxon>
        <taxon>Heligmosomidae</taxon>
        <taxon>Heligmosomoides</taxon>
    </lineage>
</organism>
<name>A0A183FH08_HELPZ</name>
<dbReference type="OrthoDB" id="6051552at2759"/>
<accession>A0A3P7X0N8</accession>
<keyword evidence="2" id="KW-1185">Reference proteome</keyword>
<reference evidence="1 2" key="1">
    <citation type="submission" date="2018-11" db="EMBL/GenBank/DDBJ databases">
        <authorList>
            <consortium name="Pathogen Informatics"/>
        </authorList>
    </citation>
    <scope>NUCLEOTIDE SEQUENCE [LARGE SCALE GENOMIC DNA]</scope>
</reference>
<proteinExistence type="predicted"/>
<gene>
    <name evidence="1" type="ORF">HPBE_LOCUS6004</name>
</gene>
<reference evidence="3" key="2">
    <citation type="submission" date="2019-09" db="UniProtKB">
        <authorList>
            <consortium name="WormBaseParasite"/>
        </authorList>
    </citation>
    <scope>IDENTIFICATION</scope>
</reference>
<dbReference type="WBParaSite" id="HPBE_0000600301-mRNA-1">
    <property type="protein sequence ID" value="HPBE_0000600301-mRNA-1"/>
    <property type="gene ID" value="HPBE_0000600301"/>
</dbReference>
<sequence>MGSGTVVIMGAVELTPTAPSRCFRSLGVTIRSPPRNMNQSELEIMFASGAGLRVEESRGLLNVVVALPQSFLEADKVSGMS</sequence>
<accession>A0A183FH08</accession>
<dbReference type="Proteomes" id="UP000050761">
    <property type="component" value="Unassembled WGS sequence"/>
</dbReference>